<dbReference type="SUPFAM" id="SSF81901">
    <property type="entry name" value="HCP-like"/>
    <property type="match status" value="1"/>
</dbReference>
<dbReference type="Proteomes" id="UP001597368">
    <property type="component" value="Unassembled WGS sequence"/>
</dbReference>
<gene>
    <name evidence="1" type="ORF">ACFSKW_29820</name>
</gene>
<protein>
    <submittedName>
        <fullName evidence="1">Tetratricopeptide repeat protein</fullName>
    </submittedName>
</protein>
<organism evidence="1 2">
    <name type="scientific">Nonomuraea mangrovi</name>
    <dbReference type="NCBI Taxonomy" id="2316207"/>
    <lineage>
        <taxon>Bacteria</taxon>
        <taxon>Bacillati</taxon>
        <taxon>Actinomycetota</taxon>
        <taxon>Actinomycetes</taxon>
        <taxon>Streptosporangiales</taxon>
        <taxon>Streptosporangiaceae</taxon>
        <taxon>Nonomuraea</taxon>
    </lineage>
</organism>
<accession>A0ABW4T221</accession>
<evidence type="ECO:0000313" key="1">
    <source>
        <dbReference type="EMBL" id="MFD1935676.1"/>
    </source>
</evidence>
<dbReference type="SUPFAM" id="SSF48452">
    <property type="entry name" value="TPR-like"/>
    <property type="match status" value="1"/>
</dbReference>
<name>A0ABW4T221_9ACTN</name>
<dbReference type="RefSeq" id="WP_379575793.1">
    <property type="nucleotide sequence ID" value="NZ_JBHUFV010000046.1"/>
</dbReference>
<dbReference type="Pfam" id="PF13432">
    <property type="entry name" value="TPR_16"/>
    <property type="match status" value="1"/>
</dbReference>
<sequence length="575" mass="60829">MTRTIGRIPRLPPESGLNIAILAMAADISGTREGAEMLAECAETLLANGSRAEALDWFSRIVEGGEPELAPHAALRIGDVLVDEDLEAAQAAWRYATDHGTKRVGKAGRDNMKVLARHDITPRETPATAEEVVGRAALGRGRLWVAEGDLDAAAEAFGQASDSPILEVAAEGLAYLGSALSMAGEHERAVPVLERAIATGHRRYGPMAAIDLSSILSARGQAGRAVAVLRQAQHGEGWAAAMAAVNVGVLLARELGDLGAGIAELRQVSHSPDPLAAAGGLFNLATLLEENGDADGARRAYQDAADLRQPMFSGKSAVNLGVLLTRETDFRGAEAAWLLALQIGTPEDRARAQDSLEQLSLLGDLDQARSTVEGVDLNDPDLVGTAALQAAEHFLAQGDIGAAVRSYERAMDTGHPLHAAWGAALVGLMFSYEHGSRGAEIGIGRLGEVGLGPLEARAWFFHGVLVMRRGDLAGAESAWRRVPRTARDAYPAATCLLWAVHRDPSQAEASFHWVLELAGDLTEDVVQAVLQLGRARAEQGDRAAAREAYELCHRLAARSGDATLMEQVRTAMGST</sequence>
<dbReference type="SMART" id="SM00028">
    <property type="entry name" value="TPR"/>
    <property type="match status" value="3"/>
</dbReference>
<dbReference type="InterPro" id="IPR019734">
    <property type="entry name" value="TPR_rpt"/>
</dbReference>
<dbReference type="InterPro" id="IPR011990">
    <property type="entry name" value="TPR-like_helical_dom_sf"/>
</dbReference>
<dbReference type="Gene3D" id="1.25.40.10">
    <property type="entry name" value="Tetratricopeptide repeat domain"/>
    <property type="match status" value="2"/>
</dbReference>
<evidence type="ECO:0000313" key="2">
    <source>
        <dbReference type="Proteomes" id="UP001597368"/>
    </source>
</evidence>
<dbReference type="EMBL" id="JBHUFV010000046">
    <property type="protein sequence ID" value="MFD1935676.1"/>
    <property type="molecule type" value="Genomic_DNA"/>
</dbReference>
<reference evidence="2" key="1">
    <citation type="journal article" date="2019" name="Int. J. Syst. Evol. Microbiol.">
        <title>The Global Catalogue of Microorganisms (GCM) 10K type strain sequencing project: providing services to taxonomists for standard genome sequencing and annotation.</title>
        <authorList>
            <consortium name="The Broad Institute Genomics Platform"/>
            <consortium name="The Broad Institute Genome Sequencing Center for Infectious Disease"/>
            <person name="Wu L."/>
            <person name="Ma J."/>
        </authorList>
    </citation>
    <scope>NUCLEOTIDE SEQUENCE [LARGE SCALE GENOMIC DNA]</scope>
    <source>
        <strain evidence="2">ICMP 6774ER</strain>
    </source>
</reference>
<proteinExistence type="predicted"/>
<keyword evidence="2" id="KW-1185">Reference proteome</keyword>
<comment type="caution">
    <text evidence="1">The sequence shown here is derived from an EMBL/GenBank/DDBJ whole genome shotgun (WGS) entry which is preliminary data.</text>
</comment>